<dbReference type="GO" id="GO:0045881">
    <property type="term" value="P:positive regulation of sporulation resulting in formation of a cellular spore"/>
    <property type="evidence" value="ECO:0007669"/>
    <property type="project" value="TreeGrafter"/>
</dbReference>
<dbReference type="PANTHER" id="PTHR33375">
    <property type="entry name" value="CHROMOSOME-PARTITIONING PROTEIN PARB-RELATED"/>
    <property type="match status" value="1"/>
</dbReference>
<evidence type="ECO:0000256" key="2">
    <source>
        <dbReference type="ARBA" id="ARBA00022829"/>
    </source>
</evidence>
<keyword evidence="2" id="KW-0159">Chromosome partition</keyword>
<dbReference type="PANTHER" id="PTHR33375:SF1">
    <property type="entry name" value="CHROMOSOME-PARTITIONING PROTEIN PARB-RELATED"/>
    <property type="match status" value="1"/>
</dbReference>
<dbReference type="SMART" id="SM00470">
    <property type="entry name" value="ParB"/>
    <property type="match status" value="1"/>
</dbReference>
<dbReference type="InterPro" id="IPR050336">
    <property type="entry name" value="Chromosome_partition/occlusion"/>
</dbReference>
<dbReference type="NCBIfam" id="TIGR00180">
    <property type="entry name" value="parB_part"/>
    <property type="match status" value="1"/>
</dbReference>
<dbReference type="Gene3D" id="1.10.10.2830">
    <property type="match status" value="1"/>
</dbReference>
<comment type="caution">
    <text evidence="5">The sequence shown here is derived from an EMBL/GenBank/DDBJ whole genome shotgun (WGS) entry which is preliminary data.</text>
</comment>
<dbReference type="FunFam" id="3.90.1530.30:FF:000001">
    <property type="entry name" value="Chromosome partitioning protein ParB"/>
    <property type="match status" value="1"/>
</dbReference>
<protein>
    <recommendedName>
        <fullName evidence="4">ParB-like N-terminal domain-containing protein</fullName>
    </recommendedName>
</protein>
<dbReference type="EMBL" id="NJBO01000028">
    <property type="protein sequence ID" value="TKJ38017.1"/>
    <property type="molecule type" value="Genomic_DNA"/>
</dbReference>
<dbReference type="InterPro" id="IPR036086">
    <property type="entry name" value="ParB/Sulfiredoxin_sf"/>
</dbReference>
<dbReference type="InterPro" id="IPR004437">
    <property type="entry name" value="ParB/RepB/Spo0J"/>
</dbReference>
<evidence type="ECO:0000313" key="6">
    <source>
        <dbReference type="Proteomes" id="UP000317778"/>
    </source>
</evidence>
<dbReference type="Pfam" id="PF23552">
    <property type="entry name" value="ParB_C"/>
    <property type="match status" value="1"/>
</dbReference>
<sequence length="280" mass="30993">MAVARKALGKGIDALIPAAPREAKGEALRIPIKLIATNPYQPRKISGQELSELAASIKEHGMLQPIVVRRKGTSYQLLVGSRRLKAAELAGLAEIPAIIRKATDRQMLALALVENLQREDLNPIEAALAYRKLADEFGMSQEDVAKVVGKDRSTVANTLRLLGLPRKARKLLEEDRITEGHARALLQIASVSLVDKLCDRIVAEGLTVRAVEQIARSAAKVKMPQRRKRKDAIAAAAEELISEKLGIKVRVVRSRKGGKIELRYANEDELNRLLEWFRSR</sequence>
<dbReference type="GO" id="GO:0007059">
    <property type="term" value="P:chromosome segregation"/>
    <property type="evidence" value="ECO:0007669"/>
    <property type="project" value="UniProtKB-KW"/>
</dbReference>
<proteinExistence type="inferred from homology"/>
<dbReference type="Pfam" id="PF02195">
    <property type="entry name" value="ParB_N"/>
    <property type="match status" value="1"/>
</dbReference>
<feature type="domain" description="ParB-like N-terminal" evidence="4">
    <location>
        <begin position="28"/>
        <end position="116"/>
    </location>
</feature>
<dbReference type="FunFam" id="1.10.10.2830:FF:000001">
    <property type="entry name" value="Chromosome partitioning protein ParB"/>
    <property type="match status" value="1"/>
</dbReference>
<evidence type="ECO:0000313" key="5">
    <source>
        <dbReference type="EMBL" id="TKJ38017.1"/>
    </source>
</evidence>
<gene>
    <name evidence="5" type="ORF">CEE36_10790</name>
</gene>
<dbReference type="InterPro" id="IPR057240">
    <property type="entry name" value="ParB_dimer_C"/>
</dbReference>
<dbReference type="SUPFAM" id="SSF109709">
    <property type="entry name" value="KorB DNA-binding domain-like"/>
    <property type="match status" value="1"/>
</dbReference>
<dbReference type="InterPro" id="IPR003115">
    <property type="entry name" value="ParB_N"/>
</dbReference>
<accession>A0A532UT80</accession>
<keyword evidence="3" id="KW-0238">DNA-binding</keyword>
<evidence type="ECO:0000256" key="1">
    <source>
        <dbReference type="ARBA" id="ARBA00006295"/>
    </source>
</evidence>
<dbReference type="GO" id="GO:0005694">
    <property type="term" value="C:chromosome"/>
    <property type="evidence" value="ECO:0007669"/>
    <property type="project" value="TreeGrafter"/>
</dbReference>
<name>A0A532UT80_UNCT6</name>
<dbReference type="AlphaFoldDB" id="A0A532UT80"/>
<dbReference type="Proteomes" id="UP000317778">
    <property type="component" value="Unassembled WGS sequence"/>
</dbReference>
<evidence type="ECO:0000256" key="3">
    <source>
        <dbReference type="ARBA" id="ARBA00023125"/>
    </source>
</evidence>
<dbReference type="Gene3D" id="3.90.1530.30">
    <property type="match status" value="1"/>
</dbReference>
<dbReference type="CDD" id="cd16393">
    <property type="entry name" value="SPO0J_N"/>
    <property type="match status" value="1"/>
</dbReference>
<reference evidence="5 6" key="1">
    <citation type="submission" date="2017-06" db="EMBL/GenBank/DDBJ databases">
        <title>Novel microbial phyla capable of carbon fixation and sulfur reduction in deep-sea sediments.</title>
        <authorList>
            <person name="Huang J."/>
            <person name="Baker B."/>
            <person name="Wang Y."/>
        </authorList>
    </citation>
    <scope>NUCLEOTIDE SEQUENCE [LARGE SCALE GENOMIC DNA]</scope>
    <source>
        <strain evidence="5">B3_TA06</strain>
    </source>
</reference>
<dbReference type="GO" id="GO:0003677">
    <property type="term" value="F:DNA binding"/>
    <property type="evidence" value="ECO:0007669"/>
    <property type="project" value="UniProtKB-KW"/>
</dbReference>
<dbReference type="InterPro" id="IPR041468">
    <property type="entry name" value="HTH_ParB/Spo0J"/>
</dbReference>
<dbReference type="SUPFAM" id="SSF110849">
    <property type="entry name" value="ParB/Sulfiredoxin"/>
    <property type="match status" value="1"/>
</dbReference>
<dbReference type="Pfam" id="PF17762">
    <property type="entry name" value="HTH_ParB"/>
    <property type="match status" value="1"/>
</dbReference>
<comment type="similarity">
    <text evidence="1">Belongs to the ParB family.</text>
</comment>
<organism evidence="5 6">
    <name type="scientific">candidate division TA06 bacterium B3_TA06</name>
    <dbReference type="NCBI Taxonomy" id="2012487"/>
    <lineage>
        <taxon>Bacteria</taxon>
        <taxon>Bacteria division TA06</taxon>
    </lineage>
</organism>
<evidence type="ECO:0000259" key="4">
    <source>
        <dbReference type="SMART" id="SM00470"/>
    </source>
</evidence>